<sequence length="80" mass="9513">MEEFLKFFKKLKNNTFNIPDPESIESNSRYLPYVFVADDAFPLRTHMLKPYGQADLDSHDKRIFNYRLSRARRIASVTQI</sequence>
<evidence type="ECO:0000313" key="2">
    <source>
        <dbReference type="Proteomes" id="UP001152888"/>
    </source>
</evidence>
<accession>A0A9P0KQW9</accession>
<keyword evidence="2" id="KW-1185">Reference proteome</keyword>
<protein>
    <recommendedName>
        <fullName evidence="3">DDE Tnp4 domain-containing protein</fullName>
    </recommendedName>
</protein>
<comment type="caution">
    <text evidence="1">The sequence shown here is derived from an EMBL/GenBank/DDBJ whole genome shotgun (WGS) entry which is preliminary data.</text>
</comment>
<reference evidence="1" key="1">
    <citation type="submission" date="2022-03" db="EMBL/GenBank/DDBJ databases">
        <authorList>
            <person name="Sayadi A."/>
        </authorList>
    </citation>
    <scope>NUCLEOTIDE SEQUENCE</scope>
</reference>
<evidence type="ECO:0008006" key="3">
    <source>
        <dbReference type="Google" id="ProtNLM"/>
    </source>
</evidence>
<organism evidence="1 2">
    <name type="scientific">Acanthoscelides obtectus</name>
    <name type="common">Bean weevil</name>
    <name type="synonym">Bruchus obtectus</name>
    <dbReference type="NCBI Taxonomy" id="200917"/>
    <lineage>
        <taxon>Eukaryota</taxon>
        <taxon>Metazoa</taxon>
        <taxon>Ecdysozoa</taxon>
        <taxon>Arthropoda</taxon>
        <taxon>Hexapoda</taxon>
        <taxon>Insecta</taxon>
        <taxon>Pterygota</taxon>
        <taxon>Neoptera</taxon>
        <taxon>Endopterygota</taxon>
        <taxon>Coleoptera</taxon>
        <taxon>Polyphaga</taxon>
        <taxon>Cucujiformia</taxon>
        <taxon>Chrysomeloidea</taxon>
        <taxon>Chrysomelidae</taxon>
        <taxon>Bruchinae</taxon>
        <taxon>Bruchini</taxon>
        <taxon>Acanthoscelides</taxon>
    </lineage>
</organism>
<evidence type="ECO:0000313" key="1">
    <source>
        <dbReference type="EMBL" id="CAH1976590.1"/>
    </source>
</evidence>
<dbReference type="Proteomes" id="UP001152888">
    <property type="component" value="Unassembled WGS sequence"/>
</dbReference>
<dbReference type="OrthoDB" id="6765083at2759"/>
<dbReference type="AlphaFoldDB" id="A0A9P0KQW9"/>
<proteinExistence type="predicted"/>
<gene>
    <name evidence="1" type="ORF">ACAOBT_LOCUS12210</name>
</gene>
<name>A0A9P0KQW9_ACAOB</name>
<dbReference type="EMBL" id="CAKOFQ010006849">
    <property type="protein sequence ID" value="CAH1976590.1"/>
    <property type="molecule type" value="Genomic_DNA"/>
</dbReference>